<dbReference type="InterPro" id="IPR013497">
    <property type="entry name" value="Topo_IA_cen"/>
</dbReference>
<evidence type="ECO:0000313" key="8">
    <source>
        <dbReference type="Proteomes" id="UP000003744"/>
    </source>
</evidence>
<dbReference type="HOGENOM" id="CLU_141529_0_0_9"/>
<sequence length="106" mass="12215">MKRLWISSMEDSSIKEGFSNLKDGSNYDNLFDSAKARAIADWLVGMNISRLYSCLYNENYSVGRVQTPTLSMIVNRDDEINSFKKEKYYTVEISMNGFTLSTDRID</sequence>
<feature type="non-terminal residue" evidence="7">
    <location>
        <position position="106"/>
    </location>
</feature>
<organism evidence="7 8">
    <name type="scientific">Anaerococcus tetradius ATCC 35098</name>
    <dbReference type="NCBI Taxonomy" id="525255"/>
    <lineage>
        <taxon>Bacteria</taxon>
        <taxon>Bacillati</taxon>
        <taxon>Bacillota</taxon>
        <taxon>Tissierellia</taxon>
        <taxon>Tissierellales</taxon>
        <taxon>Peptoniphilaceae</taxon>
        <taxon>Anaerococcus</taxon>
    </lineage>
</organism>
<name>C2CGU4_9FIRM</name>
<dbReference type="GO" id="GO:0003917">
    <property type="term" value="F:DNA topoisomerase type I (single strand cut, ATP-independent) activity"/>
    <property type="evidence" value="ECO:0007669"/>
    <property type="project" value="InterPro"/>
</dbReference>
<feature type="domain" description="Topo IA-type catalytic" evidence="6">
    <location>
        <begin position="27"/>
        <end position="106"/>
    </location>
</feature>
<dbReference type="InterPro" id="IPR013825">
    <property type="entry name" value="Topo_IA_cen_sub2"/>
</dbReference>
<evidence type="ECO:0000256" key="3">
    <source>
        <dbReference type="ARBA" id="ARBA00031985"/>
    </source>
</evidence>
<dbReference type="GO" id="GO:0006281">
    <property type="term" value="P:DNA repair"/>
    <property type="evidence" value="ECO:0007669"/>
    <property type="project" value="TreeGrafter"/>
</dbReference>
<keyword evidence="1" id="KW-0413">Isomerase</keyword>
<dbReference type="InterPro" id="IPR000380">
    <property type="entry name" value="Topo_IA"/>
</dbReference>
<dbReference type="Gene3D" id="1.10.460.10">
    <property type="entry name" value="Topoisomerase I, domain 2"/>
    <property type="match status" value="1"/>
</dbReference>
<evidence type="ECO:0000256" key="1">
    <source>
        <dbReference type="ARBA" id="ARBA00023235"/>
    </source>
</evidence>
<evidence type="ECO:0000256" key="5">
    <source>
        <dbReference type="ARBA" id="ARBA00032877"/>
    </source>
</evidence>
<dbReference type="GO" id="GO:0043597">
    <property type="term" value="C:cytoplasmic replication fork"/>
    <property type="evidence" value="ECO:0007669"/>
    <property type="project" value="TreeGrafter"/>
</dbReference>
<dbReference type="EMBL" id="ACGC01000026">
    <property type="protein sequence ID" value="EEI83208.1"/>
    <property type="molecule type" value="Genomic_DNA"/>
</dbReference>
<dbReference type="Proteomes" id="UP000003744">
    <property type="component" value="Unassembled WGS sequence"/>
</dbReference>
<dbReference type="InterPro" id="IPR003601">
    <property type="entry name" value="Topo_IA_2"/>
</dbReference>
<dbReference type="Gene3D" id="2.70.20.10">
    <property type="entry name" value="Topoisomerase I, domain 3"/>
    <property type="match status" value="1"/>
</dbReference>
<evidence type="ECO:0000259" key="6">
    <source>
        <dbReference type="PROSITE" id="PS52039"/>
    </source>
</evidence>
<reference evidence="7 8" key="1">
    <citation type="submission" date="2009-01" db="EMBL/GenBank/DDBJ databases">
        <authorList>
            <person name="Qin X."/>
            <person name="Bachman B."/>
            <person name="Battles P."/>
            <person name="Bell A."/>
            <person name="Bess C."/>
            <person name="Bickham C."/>
            <person name="Chaboub L."/>
            <person name="Chen D."/>
            <person name="Coyle M."/>
            <person name="Deiros D.R."/>
            <person name="Dinh H."/>
            <person name="Forbes L."/>
            <person name="Fowler G."/>
            <person name="Francisco L."/>
            <person name="Fu Q."/>
            <person name="Gubbala S."/>
            <person name="Hale W."/>
            <person name="Han Y."/>
            <person name="Hemphill L."/>
            <person name="Highlander S.K."/>
            <person name="Hirani K."/>
            <person name="Hogues M."/>
            <person name="Jackson L."/>
            <person name="Jakkamsetti A."/>
            <person name="Javaid M."/>
            <person name="Jiang H."/>
            <person name="Korchina V."/>
            <person name="Kovar C."/>
            <person name="Lara F."/>
            <person name="Lee S."/>
            <person name="Mata R."/>
            <person name="Mathew T."/>
            <person name="Moen C."/>
            <person name="Morales K."/>
            <person name="Munidasa M."/>
            <person name="Nazareth L."/>
            <person name="Ngo R."/>
            <person name="Nguyen L."/>
            <person name="Okwuonu G."/>
            <person name="Ongeri F."/>
            <person name="Patil S."/>
            <person name="Petrosino J."/>
            <person name="Pham C."/>
            <person name="Pham P."/>
            <person name="Pu L.-L."/>
            <person name="Puazo M."/>
            <person name="Raj R."/>
            <person name="Reid J."/>
            <person name="Rouhana J."/>
            <person name="Saada N."/>
            <person name="Shang Y."/>
            <person name="Simmons D."/>
            <person name="Thornton R."/>
            <person name="Warren J."/>
            <person name="Weissenberger G."/>
            <person name="Zhang J."/>
            <person name="Zhang L."/>
            <person name="Zhou C."/>
            <person name="Zhu D."/>
            <person name="Muzny D."/>
            <person name="Worley K."/>
            <person name="Gibbs R."/>
        </authorList>
    </citation>
    <scope>NUCLEOTIDE SEQUENCE [LARGE SCALE GENOMIC DNA]</scope>
    <source>
        <strain evidence="7 8">ATCC 35098</strain>
    </source>
</reference>
<dbReference type="GO" id="GO:0006265">
    <property type="term" value="P:DNA topological change"/>
    <property type="evidence" value="ECO:0007669"/>
    <property type="project" value="InterPro"/>
</dbReference>
<dbReference type="SMART" id="SM00436">
    <property type="entry name" value="TOP1Bc"/>
    <property type="match status" value="1"/>
</dbReference>
<evidence type="ECO:0000256" key="4">
    <source>
        <dbReference type="ARBA" id="ARBA00032235"/>
    </source>
</evidence>
<comment type="caution">
    <text evidence="7">The sequence shown here is derived from an EMBL/GenBank/DDBJ whole genome shotgun (WGS) entry which is preliminary data.</text>
</comment>
<accession>C2CGU4</accession>
<dbReference type="AlphaFoldDB" id="C2CGU4"/>
<evidence type="ECO:0000256" key="2">
    <source>
        <dbReference type="ARBA" id="ARBA00030003"/>
    </source>
</evidence>
<gene>
    <name evidence="7" type="ORF">HMPREF0077_0704</name>
</gene>
<proteinExistence type="predicted"/>
<dbReference type="GO" id="GO:0003677">
    <property type="term" value="F:DNA binding"/>
    <property type="evidence" value="ECO:0007669"/>
    <property type="project" value="InterPro"/>
</dbReference>
<protein>
    <recommendedName>
        <fullName evidence="5">Omega-protein</fullName>
    </recommendedName>
    <alternativeName>
        <fullName evidence="4">Relaxing enzyme</fullName>
    </alternativeName>
    <alternativeName>
        <fullName evidence="2">Swivelase</fullName>
    </alternativeName>
    <alternativeName>
        <fullName evidence="3">Untwisting enzyme</fullName>
    </alternativeName>
</protein>
<dbReference type="PROSITE" id="PS52039">
    <property type="entry name" value="TOPO_IA_2"/>
    <property type="match status" value="1"/>
</dbReference>
<evidence type="ECO:0000313" key="7">
    <source>
        <dbReference type="EMBL" id="EEI83208.1"/>
    </source>
</evidence>
<dbReference type="SUPFAM" id="SSF56712">
    <property type="entry name" value="Prokaryotic type I DNA topoisomerase"/>
    <property type="match status" value="1"/>
</dbReference>
<dbReference type="Pfam" id="PF01131">
    <property type="entry name" value="Topoisom_bac"/>
    <property type="match status" value="1"/>
</dbReference>
<dbReference type="eggNOG" id="COG0550">
    <property type="taxonomic scope" value="Bacteria"/>
</dbReference>
<dbReference type="PANTHER" id="PTHR11390">
    <property type="entry name" value="PROKARYOTIC DNA TOPOISOMERASE"/>
    <property type="match status" value="1"/>
</dbReference>
<dbReference type="GO" id="GO:0006310">
    <property type="term" value="P:DNA recombination"/>
    <property type="evidence" value="ECO:0007669"/>
    <property type="project" value="TreeGrafter"/>
</dbReference>
<dbReference type="InterPro" id="IPR013824">
    <property type="entry name" value="Topo_IA_cen_sub1"/>
</dbReference>
<dbReference type="InterPro" id="IPR023405">
    <property type="entry name" value="Topo_IA_core_domain"/>
</dbReference>
<dbReference type="PANTHER" id="PTHR11390:SF21">
    <property type="entry name" value="DNA TOPOISOMERASE 3-ALPHA"/>
    <property type="match status" value="1"/>
</dbReference>